<dbReference type="Gene3D" id="1.10.10.10">
    <property type="entry name" value="Winged helix-like DNA-binding domain superfamily/Winged helix DNA-binding domain"/>
    <property type="match status" value="1"/>
</dbReference>
<gene>
    <name evidence="6" type="ORF">AUC68_03345</name>
</gene>
<dbReference type="GO" id="GO:0003700">
    <property type="term" value="F:DNA-binding transcription factor activity"/>
    <property type="evidence" value="ECO:0007669"/>
    <property type="project" value="InterPro"/>
</dbReference>
<sequence length="300" mass="33322">MNWKAISFDWNQVRAFLATAEEGSFSGGARVLGLTQPTLGRQVAALEQDLGVLLFERFGRSLELTPSGLELLEHVRVMGDAAHRVSLAASGQSQTIEGVVRVTATNVFAVYLLPPVIEHLHEIAPKLEIDIVASNELRDRRREADIAIRHVRPVEPDLVARLVNESDGSLYASQRYLKRYGRPRSPADLTGHYFVGSSNQQEMVNYLTRLGISPARENFRFGTDCALVMWEMARQGLGMCLMATTVAARTPGMEPVFPDLAPMTFPTWLVAHRELYTSRRIRLVYDVLAEFLSNGGDAPA</sequence>
<dbReference type="Pfam" id="PF03466">
    <property type="entry name" value="LysR_substrate"/>
    <property type="match status" value="1"/>
</dbReference>
<dbReference type="PANTHER" id="PTHR30537:SF3">
    <property type="entry name" value="TRANSCRIPTIONAL REGULATORY PROTEIN"/>
    <property type="match status" value="1"/>
</dbReference>
<accession>A0A1E3W386</accession>
<dbReference type="GO" id="GO:0006351">
    <property type="term" value="P:DNA-templated transcription"/>
    <property type="evidence" value="ECO:0007669"/>
    <property type="project" value="TreeGrafter"/>
</dbReference>
<dbReference type="STRING" id="1774968.AUC68_03345"/>
<dbReference type="InterPro" id="IPR005119">
    <property type="entry name" value="LysR_subst-bd"/>
</dbReference>
<evidence type="ECO:0000256" key="1">
    <source>
        <dbReference type="ARBA" id="ARBA00009437"/>
    </source>
</evidence>
<evidence type="ECO:0000313" key="7">
    <source>
        <dbReference type="Proteomes" id="UP000094501"/>
    </source>
</evidence>
<dbReference type="InterPro" id="IPR036388">
    <property type="entry name" value="WH-like_DNA-bd_sf"/>
</dbReference>
<protein>
    <submittedName>
        <fullName evidence="6">LysR family transcriptional regulator</fullName>
    </submittedName>
</protein>
<proteinExistence type="inferred from homology"/>
<keyword evidence="7" id="KW-1185">Reference proteome</keyword>
<feature type="domain" description="HTH lysR-type" evidence="5">
    <location>
        <begin position="8"/>
        <end position="65"/>
    </location>
</feature>
<keyword evidence="2" id="KW-0805">Transcription regulation</keyword>
<evidence type="ECO:0000256" key="4">
    <source>
        <dbReference type="ARBA" id="ARBA00023163"/>
    </source>
</evidence>
<dbReference type="OrthoDB" id="7624726at2"/>
<dbReference type="GO" id="GO:0043565">
    <property type="term" value="F:sequence-specific DNA binding"/>
    <property type="evidence" value="ECO:0007669"/>
    <property type="project" value="TreeGrafter"/>
</dbReference>
<dbReference type="PROSITE" id="PS50931">
    <property type="entry name" value="HTH_LYSR"/>
    <property type="match status" value="1"/>
</dbReference>
<dbReference type="InterPro" id="IPR000847">
    <property type="entry name" value="LysR_HTH_N"/>
</dbReference>
<dbReference type="SUPFAM" id="SSF53850">
    <property type="entry name" value="Periplasmic binding protein-like II"/>
    <property type="match status" value="1"/>
</dbReference>
<dbReference type="SUPFAM" id="SSF46785">
    <property type="entry name" value="Winged helix' DNA-binding domain"/>
    <property type="match status" value="1"/>
</dbReference>
<organism evidence="6 7">
    <name type="scientific">Methyloceanibacter methanicus</name>
    <dbReference type="NCBI Taxonomy" id="1774968"/>
    <lineage>
        <taxon>Bacteria</taxon>
        <taxon>Pseudomonadati</taxon>
        <taxon>Pseudomonadota</taxon>
        <taxon>Alphaproteobacteria</taxon>
        <taxon>Hyphomicrobiales</taxon>
        <taxon>Hyphomicrobiaceae</taxon>
        <taxon>Methyloceanibacter</taxon>
    </lineage>
</organism>
<evidence type="ECO:0000256" key="2">
    <source>
        <dbReference type="ARBA" id="ARBA00023015"/>
    </source>
</evidence>
<dbReference type="EMBL" id="LPWG01000010">
    <property type="protein sequence ID" value="ODS00251.1"/>
    <property type="molecule type" value="Genomic_DNA"/>
</dbReference>
<dbReference type="RefSeq" id="WP_069437075.1">
    <property type="nucleotide sequence ID" value="NZ_LPWG01000010.1"/>
</dbReference>
<comment type="caution">
    <text evidence="6">The sequence shown here is derived from an EMBL/GenBank/DDBJ whole genome shotgun (WGS) entry which is preliminary data.</text>
</comment>
<dbReference type="InterPro" id="IPR058163">
    <property type="entry name" value="LysR-type_TF_proteobact-type"/>
</dbReference>
<evidence type="ECO:0000259" key="5">
    <source>
        <dbReference type="PROSITE" id="PS50931"/>
    </source>
</evidence>
<dbReference type="AlphaFoldDB" id="A0A1E3W386"/>
<keyword evidence="4" id="KW-0804">Transcription</keyword>
<name>A0A1E3W386_9HYPH</name>
<dbReference type="InterPro" id="IPR036390">
    <property type="entry name" value="WH_DNA-bd_sf"/>
</dbReference>
<dbReference type="Gene3D" id="3.40.190.290">
    <property type="match status" value="1"/>
</dbReference>
<evidence type="ECO:0000256" key="3">
    <source>
        <dbReference type="ARBA" id="ARBA00023125"/>
    </source>
</evidence>
<reference evidence="6 7" key="1">
    <citation type="journal article" date="2016" name="Environ. Microbiol.">
        <title>New Methyloceanibacter diversity from North Sea sediments includes methanotroph containing solely the soluble methane monooxygenase.</title>
        <authorList>
            <person name="Vekeman B."/>
            <person name="Kerckhof F.M."/>
            <person name="Cremers G."/>
            <person name="de Vos P."/>
            <person name="Vandamme P."/>
            <person name="Boon N."/>
            <person name="Op den Camp H.J."/>
            <person name="Heylen K."/>
        </authorList>
    </citation>
    <scope>NUCLEOTIDE SEQUENCE [LARGE SCALE GENOMIC DNA]</scope>
    <source>
        <strain evidence="6 7">R-67174</strain>
    </source>
</reference>
<dbReference type="Pfam" id="PF00126">
    <property type="entry name" value="HTH_1"/>
    <property type="match status" value="1"/>
</dbReference>
<dbReference type="PANTHER" id="PTHR30537">
    <property type="entry name" value="HTH-TYPE TRANSCRIPTIONAL REGULATOR"/>
    <property type="match status" value="1"/>
</dbReference>
<dbReference type="Proteomes" id="UP000094501">
    <property type="component" value="Unassembled WGS sequence"/>
</dbReference>
<keyword evidence="3" id="KW-0238">DNA-binding</keyword>
<evidence type="ECO:0000313" key="6">
    <source>
        <dbReference type="EMBL" id="ODS00251.1"/>
    </source>
</evidence>
<dbReference type="PRINTS" id="PR00039">
    <property type="entry name" value="HTHLYSR"/>
</dbReference>
<dbReference type="FunFam" id="1.10.10.10:FF:000001">
    <property type="entry name" value="LysR family transcriptional regulator"/>
    <property type="match status" value="1"/>
</dbReference>
<comment type="similarity">
    <text evidence="1">Belongs to the LysR transcriptional regulatory family.</text>
</comment>